<dbReference type="SUPFAM" id="SSF55073">
    <property type="entry name" value="Nucleotide cyclase"/>
    <property type="match status" value="1"/>
</dbReference>
<evidence type="ECO:0000313" key="7">
    <source>
        <dbReference type="Proteomes" id="UP000622638"/>
    </source>
</evidence>
<gene>
    <name evidence="6" type="ORF">GCM10011572_52030</name>
</gene>
<evidence type="ECO:0000259" key="5">
    <source>
        <dbReference type="PROSITE" id="PS50887"/>
    </source>
</evidence>
<dbReference type="InterPro" id="IPR029787">
    <property type="entry name" value="Nucleotide_cyclase"/>
</dbReference>
<dbReference type="SMART" id="SM00267">
    <property type="entry name" value="GGDEF"/>
    <property type="match status" value="1"/>
</dbReference>
<dbReference type="CDD" id="cd01949">
    <property type="entry name" value="GGDEF"/>
    <property type="match status" value="1"/>
</dbReference>
<dbReference type="EMBL" id="BMKG01000039">
    <property type="protein sequence ID" value="GGC24094.1"/>
    <property type="molecule type" value="Genomic_DNA"/>
</dbReference>
<comment type="caution">
    <text evidence="6">The sequence shown here is derived from an EMBL/GenBank/DDBJ whole genome shotgun (WGS) entry which is preliminary data.</text>
</comment>
<dbReference type="Proteomes" id="UP000622638">
    <property type="component" value="Unassembled WGS sequence"/>
</dbReference>
<dbReference type="InterPro" id="IPR043128">
    <property type="entry name" value="Rev_trsase/Diguanyl_cyclase"/>
</dbReference>
<reference evidence="7" key="1">
    <citation type="journal article" date="2019" name="Int. J. Syst. Evol. Microbiol.">
        <title>The Global Catalogue of Microorganisms (GCM) 10K type strain sequencing project: providing services to taxonomists for standard genome sequencing and annotation.</title>
        <authorList>
            <consortium name="The Broad Institute Genomics Platform"/>
            <consortium name="The Broad Institute Genome Sequencing Center for Infectious Disease"/>
            <person name="Wu L."/>
            <person name="Ma J."/>
        </authorList>
    </citation>
    <scope>NUCLEOTIDE SEQUENCE [LARGE SCALE GENOMIC DNA]</scope>
    <source>
        <strain evidence="7">CGMCC 1.15931</strain>
    </source>
</reference>
<feature type="domain" description="GGDEF" evidence="5">
    <location>
        <begin position="426"/>
        <end position="557"/>
    </location>
</feature>
<dbReference type="PANTHER" id="PTHR45138:SF9">
    <property type="entry name" value="DIGUANYLATE CYCLASE DGCM-RELATED"/>
    <property type="match status" value="1"/>
</dbReference>
<dbReference type="PROSITE" id="PS50887">
    <property type="entry name" value="GGDEF"/>
    <property type="match status" value="1"/>
</dbReference>
<name>A0ABQ1LJ05_9BURK</name>
<evidence type="ECO:0000313" key="6">
    <source>
        <dbReference type="EMBL" id="GGC24094.1"/>
    </source>
</evidence>
<comment type="catalytic activity">
    <reaction evidence="2">
        <text>2 GTP = 3',3'-c-di-GMP + 2 diphosphate</text>
        <dbReference type="Rhea" id="RHEA:24898"/>
        <dbReference type="ChEBI" id="CHEBI:33019"/>
        <dbReference type="ChEBI" id="CHEBI:37565"/>
        <dbReference type="ChEBI" id="CHEBI:58805"/>
        <dbReference type="EC" id="2.7.7.65"/>
    </reaction>
</comment>
<evidence type="ECO:0000256" key="2">
    <source>
        <dbReference type="ARBA" id="ARBA00034247"/>
    </source>
</evidence>
<evidence type="ECO:0000256" key="4">
    <source>
        <dbReference type="SAM" id="MobiDB-lite"/>
    </source>
</evidence>
<dbReference type="Gene3D" id="3.30.70.270">
    <property type="match status" value="1"/>
</dbReference>
<proteinExistence type="predicted"/>
<dbReference type="PANTHER" id="PTHR45138">
    <property type="entry name" value="REGULATORY COMPONENTS OF SENSORY TRANSDUCTION SYSTEM"/>
    <property type="match status" value="1"/>
</dbReference>
<dbReference type="NCBIfam" id="TIGR00254">
    <property type="entry name" value="GGDEF"/>
    <property type="match status" value="1"/>
</dbReference>
<dbReference type="EC" id="2.7.7.65" evidence="1"/>
<accession>A0ABQ1LJ05</accession>
<protein>
    <recommendedName>
        <fullName evidence="1">diguanylate cyclase</fullName>
        <ecNumber evidence="1">2.7.7.65</ecNumber>
    </recommendedName>
</protein>
<feature type="region of interest" description="Disordered" evidence="4">
    <location>
        <begin position="22"/>
        <end position="42"/>
    </location>
</feature>
<dbReference type="InterPro" id="IPR000160">
    <property type="entry name" value="GGDEF_dom"/>
</dbReference>
<feature type="coiled-coil region" evidence="3">
    <location>
        <begin position="361"/>
        <end position="395"/>
    </location>
</feature>
<keyword evidence="7" id="KW-1185">Reference proteome</keyword>
<evidence type="ECO:0000256" key="3">
    <source>
        <dbReference type="SAM" id="Coils"/>
    </source>
</evidence>
<dbReference type="Pfam" id="PF00990">
    <property type="entry name" value="GGDEF"/>
    <property type="match status" value="1"/>
</dbReference>
<organism evidence="6 7">
    <name type="scientific">Pseudoduganella buxea</name>
    <dbReference type="NCBI Taxonomy" id="1949069"/>
    <lineage>
        <taxon>Bacteria</taxon>
        <taxon>Pseudomonadati</taxon>
        <taxon>Pseudomonadota</taxon>
        <taxon>Betaproteobacteria</taxon>
        <taxon>Burkholderiales</taxon>
        <taxon>Oxalobacteraceae</taxon>
        <taxon>Telluria group</taxon>
        <taxon>Pseudoduganella</taxon>
    </lineage>
</organism>
<sequence length="557" mass="61587">MSSAVTYDSVNPYESSNQLLHVKAARQMSSKSPNPAGPEQNPADIAREAFRRLAIRRIAPTPEAYRDIYNEIAGIPTPPAAAPVGPVAAPDTGPENLLTRFAARMTEQPGDLADFGRRFSRAVKNRDWEAYAATLSQLAERPVRKAGGIELAPMPEGEQTRLLRDLLSRTLTLAVASLLSATPALAAEAESLGAATREAFSEADLAEIATRLKQLCYQIELKSSDTAEQQELLLRLFRLLLENVSELLDDDSWLRGQVDAVQALIEGPLDARALEAATRSLKDVIYKQSQLKHSMADVKVTVKNMMMTFIDRLGQVAASTGDFHEKIGNYSNKISQAQDIGELNQILGEVLQETRIVQGEALKARDNMVTARQEVQDAEARIHALETQLQHMSELVREDQLTGSLNRRGLDDVFERETARADRRGTPLCIAVLDLDDFKKLNDTYGHIAGDGALKHLVKIVKETLRSMDVIARFGGEEFLIMLPETAVDAAVATMTRLQRELTRHFFMHENEKVLITFSAGVALRRPHEDQTELVKRADAAMYTAKKTGKNRVVVAD</sequence>
<dbReference type="InterPro" id="IPR050469">
    <property type="entry name" value="Diguanylate_Cyclase"/>
</dbReference>
<keyword evidence="3" id="KW-0175">Coiled coil</keyword>
<evidence type="ECO:0000256" key="1">
    <source>
        <dbReference type="ARBA" id="ARBA00012528"/>
    </source>
</evidence>